<dbReference type="EMBL" id="FNCC01000007">
    <property type="protein sequence ID" value="SDG33504.1"/>
    <property type="molecule type" value="Genomic_DNA"/>
</dbReference>
<protein>
    <submittedName>
        <fullName evidence="1">Uncharacterized protein</fullName>
    </submittedName>
</protein>
<sequence length="81" mass="8884">MTGEDWTRVEQLGMAVRAVKPTNPHAALLLSDGLTRLLGNQADEQRAAHLDELGELLIRLGVDYRERAAALRVVTIDAHPS</sequence>
<dbReference type="Proteomes" id="UP000199623">
    <property type="component" value="Unassembled WGS sequence"/>
</dbReference>
<dbReference type="STRING" id="200378.SAMN05216553_107199"/>
<accession>A0A1G7TEN6</accession>
<dbReference type="AlphaFoldDB" id="A0A1G7TEN6"/>
<keyword evidence="2" id="KW-1185">Reference proteome</keyword>
<name>A0A1G7TEN6_9PSEU</name>
<proteinExistence type="predicted"/>
<gene>
    <name evidence="1" type="ORF">SAMN05216553_107199</name>
</gene>
<evidence type="ECO:0000313" key="1">
    <source>
        <dbReference type="EMBL" id="SDG33504.1"/>
    </source>
</evidence>
<reference evidence="2" key="1">
    <citation type="submission" date="2016-10" db="EMBL/GenBank/DDBJ databases">
        <authorList>
            <person name="Varghese N."/>
            <person name="Submissions S."/>
        </authorList>
    </citation>
    <scope>NUCLEOTIDE SEQUENCE [LARGE SCALE GENOMIC DNA]</scope>
    <source>
        <strain evidence="2">CGMCC 4.3506</strain>
    </source>
</reference>
<organism evidence="1 2">
    <name type="scientific">Lentzea fradiae</name>
    <dbReference type="NCBI Taxonomy" id="200378"/>
    <lineage>
        <taxon>Bacteria</taxon>
        <taxon>Bacillati</taxon>
        <taxon>Actinomycetota</taxon>
        <taxon>Actinomycetes</taxon>
        <taxon>Pseudonocardiales</taxon>
        <taxon>Pseudonocardiaceae</taxon>
        <taxon>Lentzea</taxon>
    </lineage>
</organism>
<evidence type="ECO:0000313" key="2">
    <source>
        <dbReference type="Proteomes" id="UP000199623"/>
    </source>
</evidence>
<dbReference type="RefSeq" id="WP_090050917.1">
    <property type="nucleotide sequence ID" value="NZ_FNCC01000007.1"/>
</dbReference>